<accession>A0A9Y1FMR8</accession>
<feature type="region of interest" description="Disordered" evidence="1">
    <location>
        <begin position="1"/>
        <end position="48"/>
    </location>
</feature>
<feature type="compositionally biased region" description="Basic and acidic residues" evidence="1">
    <location>
        <begin position="9"/>
        <end position="27"/>
    </location>
</feature>
<dbReference type="AlphaFoldDB" id="A0A9Y1FMR8"/>
<sequence length="48" mass="5776">MCLKLIKKIQREKEREKEKEKEKEGRRKGYSINKQLQSKKGSSKKINI</sequence>
<organism evidence="2">
    <name type="scientific">Candidatus Heimdallarchaeum endolithica</name>
    <dbReference type="NCBI Taxonomy" id="2876572"/>
    <lineage>
        <taxon>Archaea</taxon>
        <taxon>Promethearchaeati</taxon>
        <taxon>Candidatus Heimdallarchaeota</taxon>
        <taxon>Candidatus Heimdallarchaeia (ex Rinke et al. 2021) (nom. nud.)</taxon>
        <taxon>Candidatus Heimdallarchaeales</taxon>
        <taxon>Candidatus Heimdallarchaeaceae</taxon>
        <taxon>Candidatus Heimdallarchaeum</taxon>
    </lineage>
</organism>
<name>A0A9Y1FMR8_9ARCH</name>
<evidence type="ECO:0000313" key="2">
    <source>
        <dbReference type="EMBL" id="UJG42700.1"/>
    </source>
</evidence>
<reference evidence="2" key="1">
    <citation type="journal article" date="2022" name="Nat. Microbiol.">
        <title>Unique mobile elements and scalable gene flow at the prokaryote-eukaryote boundary revealed by circularized Asgard archaea genomes.</title>
        <authorList>
            <person name="Wu F."/>
            <person name="Speth D.R."/>
            <person name="Philosof A."/>
            <person name="Cremiere A."/>
            <person name="Narayanan A."/>
            <person name="Barco R.A."/>
            <person name="Connon S.A."/>
            <person name="Amend J.P."/>
            <person name="Antoshechkin I.A."/>
            <person name="Orphan V.J."/>
        </authorList>
    </citation>
    <scope>NUCLEOTIDE SEQUENCE</scope>
    <source>
        <strain evidence="2">PR6</strain>
    </source>
</reference>
<dbReference type="EMBL" id="CP084167">
    <property type="protein sequence ID" value="UJG42700.1"/>
    <property type="molecule type" value="Genomic_DNA"/>
</dbReference>
<gene>
    <name evidence="2" type="ORF">K9W46_09940</name>
</gene>
<evidence type="ECO:0000256" key="1">
    <source>
        <dbReference type="SAM" id="MobiDB-lite"/>
    </source>
</evidence>
<proteinExistence type="predicted"/>
<dbReference type="Proteomes" id="UP001200513">
    <property type="component" value="Chromosome"/>
</dbReference>
<protein>
    <submittedName>
        <fullName evidence="2">Uncharacterized protein</fullName>
    </submittedName>
</protein>